<dbReference type="SMART" id="SM00895">
    <property type="entry name" value="FCD"/>
    <property type="match status" value="1"/>
</dbReference>
<dbReference type="InterPro" id="IPR000524">
    <property type="entry name" value="Tscrpt_reg_HTH_GntR"/>
</dbReference>
<dbReference type="Gene3D" id="1.20.120.530">
    <property type="entry name" value="GntR ligand-binding domain-like"/>
    <property type="match status" value="1"/>
</dbReference>
<dbReference type="SUPFAM" id="SSF46785">
    <property type="entry name" value="Winged helix' DNA-binding domain"/>
    <property type="match status" value="1"/>
</dbReference>
<dbReference type="InterPro" id="IPR036388">
    <property type="entry name" value="WH-like_DNA-bd_sf"/>
</dbReference>
<keyword evidence="6" id="KW-1185">Reference proteome</keyword>
<dbReference type="PANTHER" id="PTHR43537:SF20">
    <property type="entry name" value="HTH-TYPE TRANSCRIPTIONAL REPRESSOR GLAR"/>
    <property type="match status" value="1"/>
</dbReference>
<dbReference type="EMBL" id="JAUSUL010000004">
    <property type="protein sequence ID" value="MDQ0317202.1"/>
    <property type="molecule type" value="Genomic_DNA"/>
</dbReference>
<dbReference type="InterPro" id="IPR008920">
    <property type="entry name" value="TF_FadR/GntR_C"/>
</dbReference>
<dbReference type="Pfam" id="PF00392">
    <property type="entry name" value="GntR"/>
    <property type="match status" value="1"/>
</dbReference>
<accession>A0AAE4AUJ1</accession>
<feature type="domain" description="HTH gntR-type" evidence="4">
    <location>
        <begin position="13"/>
        <end position="80"/>
    </location>
</feature>
<evidence type="ECO:0000256" key="1">
    <source>
        <dbReference type="ARBA" id="ARBA00023015"/>
    </source>
</evidence>
<dbReference type="SMART" id="SM00345">
    <property type="entry name" value="HTH_GNTR"/>
    <property type="match status" value="1"/>
</dbReference>
<evidence type="ECO:0000256" key="3">
    <source>
        <dbReference type="ARBA" id="ARBA00023163"/>
    </source>
</evidence>
<dbReference type="GO" id="GO:0003677">
    <property type="term" value="F:DNA binding"/>
    <property type="evidence" value="ECO:0007669"/>
    <property type="project" value="UniProtKB-KW"/>
</dbReference>
<evidence type="ECO:0000256" key="2">
    <source>
        <dbReference type="ARBA" id="ARBA00023125"/>
    </source>
</evidence>
<dbReference type="PANTHER" id="PTHR43537">
    <property type="entry name" value="TRANSCRIPTIONAL REGULATOR, GNTR FAMILY"/>
    <property type="match status" value="1"/>
</dbReference>
<dbReference type="GO" id="GO:0003700">
    <property type="term" value="F:DNA-binding transcription factor activity"/>
    <property type="evidence" value="ECO:0007669"/>
    <property type="project" value="InterPro"/>
</dbReference>
<proteinExistence type="predicted"/>
<keyword evidence="2 5" id="KW-0238">DNA-binding</keyword>
<name>A0AAE4AUJ1_9HYPH</name>
<dbReference type="InterPro" id="IPR036390">
    <property type="entry name" value="WH_DNA-bd_sf"/>
</dbReference>
<evidence type="ECO:0000313" key="5">
    <source>
        <dbReference type="EMBL" id="MDQ0317202.1"/>
    </source>
</evidence>
<evidence type="ECO:0000259" key="4">
    <source>
        <dbReference type="PROSITE" id="PS50949"/>
    </source>
</evidence>
<organism evidence="5 6">
    <name type="scientific">Amorphus orientalis</name>
    <dbReference type="NCBI Taxonomy" id="649198"/>
    <lineage>
        <taxon>Bacteria</taxon>
        <taxon>Pseudomonadati</taxon>
        <taxon>Pseudomonadota</taxon>
        <taxon>Alphaproteobacteria</taxon>
        <taxon>Hyphomicrobiales</taxon>
        <taxon>Amorphaceae</taxon>
        <taxon>Amorphus</taxon>
    </lineage>
</organism>
<dbReference type="InterPro" id="IPR011711">
    <property type="entry name" value="GntR_C"/>
</dbReference>
<reference evidence="5" key="1">
    <citation type="submission" date="2023-07" db="EMBL/GenBank/DDBJ databases">
        <title>Genomic Encyclopedia of Type Strains, Phase IV (KMG-IV): sequencing the most valuable type-strain genomes for metagenomic binning, comparative biology and taxonomic classification.</title>
        <authorList>
            <person name="Goeker M."/>
        </authorList>
    </citation>
    <scope>NUCLEOTIDE SEQUENCE</scope>
    <source>
        <strain evidence="5">DSM 21202</strain>
    </source>
</reference>
<dbReference type="AlphaFoldDB" id="A0AAE4AUJ1"/>
<comment type="caution">
    <text evidence="5">The sequence shown here is derived from an EMBL/GenBank/DDBJ whole genome shotgun (WGS) entry which is preliminary data.</text>
</comment>
<keyword evidence="3" id="KW-0804">Transcription</keyword>
<protein>
    <submittedName>
        <fullName evidence="5">DNA-binding GntR family transcriptional regulator</fullName>
    </submittedName>
</protein>
<evidence type="ECO:0000313" key="6">
    <source>
        <dbReference type="Proteomes" id="UP001229244"/>
    </source>
</evidence>
<dbReference type="PROSITE" id="PS50949">
    <property type="entry name" value="HTH_GNTR"/>
    <property type="match status" value="1"/>
</dbReference>
<dbReference type="RefSeq" id="WP_306887101.1">
    <property type="nucleotide sequence ID" value="NZ_JAUSUL010000004.1"/>
</dbReference>
<gene>
    <name evidence="5" type="ORF">J2S73_003679</name>
</gene>
<dbReference type="SUPFAM" id="SSF48008">
    <property type="entry name" value="GntR ligand-binding domain-like"/>
    <property type="match status" value="1"/>
</dbReference>
<sequence length="236" mass="26501">MTIADRTSGKPEGSLADRAYEAIRADILDGVFQPDQPMRLEALKDRYGYSFSPIREALTRLAADRLVTQTSLRGFRVSRISLEEMWDILRTRVLVESEAFRLAIRNGDDAWEARVVAAFHSLSKCADPGAASPPERRVFEERHFAFHRALLDGSNSPTLLHLSDLLFVQSERYRRASLRTDLSRRSVVEEHEALKDAALSRNEAEAAALLCEHYTTTGHFIEAVMASRPTLVDADG</sequence>
<dbReference type="Gene3D" id="1.10.10.10">
    <property type="entry name" value="Winged helix-like DNA-binding domain superfamily/Winged helix DNA-binding domain"/>
    <property type="match status" value="1"/>
</dbReference>
<dbReference type="Pfam" id="PF07729">
    <property type="entry name" value="FCD"/>
    <property type="match status" value="1"/>
</dbReference>
<keyword evidence="1" id="KW-0805">Transcription regulation</keyword>
<dbReference type="Proteomes" id="UP001229244">
    <property type="component" value="Unassembled WGS sequence"/>
</dbReference>